<dbReference type="AlphaFoldDB" id="A0AB39UHQ7"/>
<dbReference type="EMBL" id="CP129675">
    <property type="protein sequence ID" value="XDS46763.1"/>
    <property type="molecule type" value="Genomic_DNA"/>
</dbReference>
<keyword evidence="5" id="KW-0067">ATP-binding</keyword>
<dbReference type="GO" id="GO:0016887">
    <property type="term" value="F:ATP hydrolysis activity"/>
    <property type="evidence" value="ECO:0007669"/>
    <property type="project" value="InterPro"/>
</dbReference>
<keyword evidence="5" id="KW-0547">Nucleotide-binding</keyword>
<dbReference type="RefSeq" id="WP_369340830.1">
    <property type="nucleotide sequence ID" value="NZ_CP129675.1"/>
</dbReference>
<dbReference type="GO" id="GO:0022857">
    <property type="term" value="F:transmembrane transporter activity"/>
    <property type="evidence" value="ECO:0007669"/>
    <property type="project" value="TreeGrafter"/>
</dbReference>
<dbReference type="GO" id="GO:0005524">
    <property type="term" value="F:ATP binding"/>
    <property type="evidence" value="ECO:0007669"/>
    <property type="project" value="UniProtKB-KW"/>
</dbReference>
<gene>
    <name evidence="6" type="ORF">QN062_05425</name>
    <name evidence="5" type="ORF">QN216_09435</name>
    <name evidence="4" type="ORF">QN217_01030</name>
</gene>
<dbReference type="PANTHER" id="PTHR24220:SF689">
    <property type="entry name" value="LIPOPROTEIN-RELEASING SYSTEM ATP-BINDING PROTEIN LOLD"/>
    <property type="match status" value="1"/>
</dbReference>
<dbReference type="InterPro" id="IPR015854">
    <property type="entry name" value="ABC_transpr_LolD-like"/>
</dbReference>
<dbReference type="EMBL" id="CP129683">
    <property type="protein sequence ID" value="XDS49859.1"/>
    <property type="molecule type" value="Genomic_DNA"/>
</dbReference>
<evidence type="ECO:0000256" key="1">
    <source>
        <dbReference type="ARBA" id="ARBA00005417"/>
    </source>
</evidence>
<dbReference type="PANTHER" id="PTHR24220">
    <property type="entry name" value="IMPORT ATP-BINDING PROTEIN"/>
    <property type="match status" value="1"/>
</dbReference>
<dbReference type="KEGG" id="bfk:QN062_05425"/>
<dbReference type="PROSITE" id="PS50893">
    <property type="entry name" value="ABC_TRANSPORTER_2"/>
    <property type="match status" value="1"/>
</dbReference>
<evidence type="ECO:0000256" key="2">
    <source>
        <dbReference type="SAM" id="MobiDB-lite"/>
    </source>
</evidence>
<evidence type="ECO:0000313" key="4">
    <source>
        <dbReference type="EMBL" id="XDS46763.1"/>
    </source>
</evidence>
<evidence type="ECO:0000259" key="3">
    <source>
        <dbReference type="PROSITE" id="PS50893"/>
    </source>
</evidence>
<feature type="compositionally biased region" description="Low complexity" evidence="2">
    <location>
        <begin position="161"/>
        <end position="170"/>
    </location>
</feature>
<feature type="compositionally biased region" description="Basic and acidic residues" evidence="2">
    <location>
        <begin position="128"/>
        <end position="141"/>
    </location>
</feature>
<dbReference type="Gene3D" id="3.40.50.300">
    <property type="entry name" value="P-loop containing nucleotide triphosphate hydrolases"/>
    <property type="match status" value="1"/>
</dbReference>
<accession>A0AB39UHQ7</accession>
<evidence type="ECO:0000313" key="6">
    <source>
        <dbReference type="EMBL" id="XDS49859.1"/>
    </source>
</evidence>
<dbReference type="InterPro" id="IPR003439">
    <property type="entry name" value="ABC_transporter-like_ATP-bd"/>
</dbReference>
<feature type="domain" description="ABC transporter" evidence="3">
    <location>
        <begin position="213"/>
        <end position="424"/>
    </location>
</feature>
<feature type="compositionally biased region" description="Basic and acidic residues" evidence="2">
    <location>
        <begin position="179"/>
        <end position="188"/>
    </location>
</feature>
<feature type="region of interest" description="Disordered" evidence="2">
    <location>
        <begin position="1"/>
        <end position="188"/>
    </location>
</feature>
<dbReference type="InterPro" id="IPR027417">
    <property type="entry name" value="P-loop_NTPase"/>
</dbReference>
<proteinExistence type="inferred from homology"/>
<dbReference type="EMBL" id="CP129682">
    <property type="protein sequence ID" value="XDS48531.1"/>
    <property type="molecule type" value="Genomic_DNA"/>
</dbReference>
<comment type="similarity">
    <text evidence="1">Belongs to the ABC transporter superfamily.</text>
</comment>
<feature type="compositionally biased region" description="Acidic residues" evidence="2">
    <location>
        <begin position="45"/>
        <end position="90"/>
    </location>
</feature>
<name>A0AB39UHQ7_9BIFI</name>
<dbReference type="Pfam" id="PF00005">
    <property type="entry name" value="ABC_tran"/>
    <property type="match status" value="1"/>
</dbReference>
<reference evidence="5" key="1">
    <citation type="submission" date="2023-07" db="EMBL/GenBank/DDBJ databases">
        <title>Bifidobacterium aquikefiriaerophilum sp. nov. and Bifidobacterium eccum sp. nov., isolated from water kefir.</title>
        <authorList>
            <person name="Breselge S."/>
            <person name="Bellassi P."/>
            <person name="Barcenilla C."/>
            <person name="Alvarez-Ordonez A."/>
            <person name="Morelli L."/>
            <person name="Cotter P.D."/>
        </authorList>
    </citation>
    <scope>NUCLEOTIDE SEQUENCE</scope>
    <source>
        <strain evidence="6">WK012_4_13</strain>
        <strain evidence="5">WK013_4_14</strain>
        <strain evidence="4">WK048_4_13</strain>
    </source>
</reference>
<organism evidence="5">
    <name type="scientific">Bifidobacterium fermentum</name>
    <dbReference type="NCBI Taxonomy" id="3059035"/>
    <lineage>
        <taxon>Bacteria</taxon>
        <taxon>Bacillati</taxon>
        <taxon>Actinomycetota</taxon>
        <taxon>Actinomycetes</taxon>
        <taxon>Bifidobacteriales</taxon>
        <taxon>Bifidobacteriaceae</taxon>
        <taxon>Bifidobacterium</taxon>
    </lineage>
</organism>
<evidence type="ECO:0000313" key="5">
    <source>
        <dbReference type="EMBL" id="XDS48531.1"/>
    </source>
</evidence>
<protein>
    <submittedName>
        <fullName evidence="5">ATP-binding cassette domain-containing protein</fullName>
    </submittedName>
</protein>
<dbReference type="SUPFAM" id="SSF52540">
    <property type="entry name" value="P-loop containing nucleoside triphosphate hydrolases"/>
    <property type="match status" value="1"/>
</dbReference>
<feature type="compositionally biased region" description="Polar residues" evidence="2">
    <location>
        <begin position="145"/>
        <end position="156"/>
    </location>
</feature>
<feature type="compositionally biased region" description="Polar residues" evidence="2">
    <location>
        <begin position="109"/>
        <end position="127"/>
    </location>
</feature>
<feature type="compositionally biased region" description="Acidic residues" evidence="2">
    <location>
        <begin position="1"/>
        <end position="10"/>
    </location>
</feature>
<sequence length="424" mass="47310">MKSEEVEDDNGSLNDSLDEKSTDINDTDISDSEKLADDSVGEPVQSDDGEESDDSSAADDGEENDEEVNFSIVFEDDEEDEDADKDEDEHSQDADGTSAEQPEADSENDSVSISAASKSLNSKTVSKTPEEAEKPASDRNGHTIAESSSAPLSTQENRSKAQTQAQAHTQTHTKPKPSRSRDLSEDSLHVVSQKINRRIRHLRRTRFEQYPILAFNKVTYTLRHERFDLLNKVDWAFYNSRVQSVLIRSDDERRAVVALGSGMRTPNHGTITFHGKDIQEMEPNEFRRHNIGVLFEHFNLRSELTASENIVLTMDVSGRNFLKPMPVLAAELLNQVQFPDDQFDTPVGQLSLLNQRKAQLARALSCDASIILADEPTLGLDDEDTETILDVMRFLADKKSKCMIIVTADEDLAAQTDAIIYTDD</sequence>
<dbReference type="GO" id="GO:0005886">
    <property type="term" value="C:plasma membrane"/>
    <property type="evidence" value="ECO:0007669"/>
    <property type="project" value="TreeGrafter"/>
</dbReference>